<organism evidence="5 6">
    <name type="scientific">Flexivirga aerilata</name>
    <dbReference type="NCBI Taxonomy" id="1656889"/>
    <lineage>
        <taxon>Bacteria</taxon>
        <taxon>Bacillati</taxon>
        <taxon>Actinomycetota</taxon>
        <taxon>Actinomycetes</taxon>
        <taxon>Micrococcales</taxon>
        <taxon>Dermacoccaceae</taxon>
        <taxon>Flexivirga</taxon>
    </lineage>
</organism>
<feature type="domain" description="HTH marR-type" evidence="4">
    <location>
        <begin position="18"/>
        <end position="151"/>
    </location>
</feature>
<name>A0A849AC84_9MICO</name>
<evidence type="ECO:0000256" key="2">
    <source>
        <dbReference type="ARBA" id="ARBA00023125"/>
    </source>
</evidence>
<dbReference type="Gene3D" id="1.10.10.10">
    <property type="entry name" value="Winged helix-like DNA-binding domain superfamily/Winged helix DNA-binding domain"/>
    <property type="match status" value="1"/>
</dbReference>
<dbReference type="GO" id="GO:0006950">
    <property type="term" value="P:response to stress"/>
    <property type="evidence" value="ECO:0007669"/>
    <property type="project" value="TreeGrafter"/>
</dbReference>
<proteinExistence type="predicted"/>
<dbReference type="RefSeq" id="WP_171152331.1">
    <property type="nucleotide sequence ID" value="NZ_JABENB010000001.1"/>
</dbReference>
<dbReference type="SUPFAM" id="SSF46785">
    <property type="entry name" value="Winged helix' DNA-binding domain"/>
    <property type="match status" value="1"/>
</dbReference>
<dbReference type="PANTHER" id="PTHR33164:SF95">
    <property type="entry name" value="TRANSCRIPTIONAL REGULATOR"/>
    <property type="match status" value="1"/>
</dbReference>
<keyword evidence="1" id="KW-0805">Transcription regulation</keyword>
<dbReference type="InterPro" id="IPR000835">
    <property type="entry name" value="HTH_MarR-typ"/>
</dbReference>
<dbReference type="PRINTS" id="PR00598">
    <property type="entry name" value="HTHMARR"/>
</dbReference>
<evidence type="ECO:0000259" key="4">
    <source>
        <dbReference type="PROSITE" id="PS50995"/>
    </source>
</evidence>
<dbReference type="SMART" id="SM00347">
    <property type="entry name" value="HTH_MARR"/>
    <property type="match status" value="1"/>
</dbReference>
<dbReference type="PROSITE" id="PS50995">
    <property type="entry name" value="HTH_MARR_2"/>
    <property type="match status" value="1"/>
</dbReference>
<protein>
    <submittedName>
        <fullName evidence="5">MarR family transcriptional regulator</fullName>
    </submittedName>
</protein>
<evidence type="ECO:0000313" key="6">
    <source>
        <dbReference type="Proteomes" id="UP000557772"/>
    </source>
</evidence>
<dbReference type="EMBL" id="JABENB010000001">
    <property type="protein sequence ID" value="NNG38504.1"/>
    <property type="molecule type" value="Genomic_DNA"/>
</dbReference>
<keyword evidence="2" id="KW-0238">DNA-binding</keyword>
<dbReference type="PROSITE" id="PS01117">
    <property type="entry name" value="HTH_MARR_1"/>
    <property type="match status" value="1"/>
</dbReference>
<dbReference type="InterPro" id="IPR036388">
    <property type="entry name" value="WH-like_DNA-bd_sf"/>
</dbReference>
<keyword evidence="3" id="KW-0804">Transcription</keyword>
<reference evidence="5 6" key="1">
    <citation type="submission" date="2020-05" db="EMBL/GenBank/DDBJ databases">
        <title>Flexivirga sp. ID2601S isolated from air conditioner.</title>
        <authorList>
            <person name="Kim D.H."/>
        </authorList>
    </citation>
    <scope>NUCLEOTIDE SEQUENCE [LARGE SCALE GENOMIC DNA]</scope>
    <source>
        <strain evidence="5 6">ID2601S</strain>
    </source>
</reference>
<dbReference type="AlphaFoldDB" id="A0A849AC84"/>
<keyword evidence="6" id="KW-1185">Reference proteome</keyword>
<dbReference type="InterPro" id="IPR036390">
    <property type="entry name" value="WH_DNA-bd_sf"/>
</dbReference>
<accession>A0A849AC84</accession>
<evidence type="ECO:0000256" key="1">
    <source>
        <dbReference type="ARBA" id="ARBA00023015"/>
    </source>
</evidence>
<dbReference type="InterPro" id="IPR039422">
    <property type="entry name" value="MarR/SlyA-like"/>
</dbReference>
<dbReference type="Proteomes" id="UP000557772">
    <property type="component" value="Unassembled WGS sequence"/>
</dbReference>
<evidence type="ECO:0000313" key="5">
    <source>
        <dbReference type="EMBL" id="NNG38504.1"/>
    </source>
</evidence>
<evidence type="ECO:0000256" key="3">
    <source>
        <dbReference type="ARBA" id="ARBA00023163"/>
    </source>
</evidence>
<dbReference type="Pfam" id="PF12802">
    <property type="entry name" value="MarR_2"/>
    <property type="match status" value="1"/>
</dbReference>
<dbReference type="InterPro" id="IPR023187">
    <property type="entry name" value="Tscrpt_reg_MarR-type_CS"/>
</dbReference>
<gene>
    <name evidence="5" type="ORF">HJ588_04340</name>
</gene>
<sequence>MTSEQAQVVPKNLAEPLWGSIGFLLSKAADQVESQFATALGPHGITPREYGILTTIARRGPQSQQQIGSQIGIDRTTMVNLVDSLEESGLVERVRDAKDRRRYALTLSPAAEKLVHKTLPVVDAETHDQYLAPLTAAERDTLVDLIRRLVAHNADNAAR</sequence>
<comment type="caution">
    <text evidence="5">The sequence shown here is derived from an EMBL/GenBank/DDBJ whole genome shotgun (WGS) entry which is preliminary data.</text>
</comment>
<dbReference type="GO" id="GO:0003677">
    <property type="term" value="F:DNA binding"/>
    <property type="evidence" value="ECO:0007669"/>
    <property type="project" value="UniProtKB-KW"/>
</dbReference>
<dbReference type="GO" id="GO:0003700">
    <property type="term" value="F:DNA-binding transcription factor activity"/>
    <property type="evidence" value="ECO:0007669"/>
    <property type="project" value="InterPro"/>
</dbReference>
<dbReference type="PANTHER" id="PTHR33164">
    <property type="entry name" value="TRANSCRIPTIONAL REGULATOR, MARR FAMILY"/>
    <property type="match status" value="1"/>
</dbReference>